<gene>
    <name evidence="2" type="ORF">PGT21_024728</name>
</gene>
<evidence type="ECO:0000313" key="2">
    <source>
        <dbReference type="EMBL" id="KAA1114832.1"/>
    </source>
</evidence>
<dbReference type="OrthoDB" id="10487079at2759"/>
<dbReference type="EMBL" id="VSWC01000014">
    <property type="protein sequence ID" value="KAA1114832.1"/>
    <property type="molecule type" value="Genomic_DNA"/>
</dbReference>
<dbReference type="AlphaFoldDB" id="A0A5B0QNS4"/>
<dbReference type="Proteomes" id="UP000324748">
    <property type="component" value="Unassembled WGS sequence"/>
</dbReference>
<organism evidence="2 3">
    <name type="scientific">Puccinia graminis f. sp. tritici</name>
    <dbReference type="NCBI Taxonomy" id="56615"/>
    <lineage>
        <taxon>Eukaryota</taxon>
        <taxon>Fungi</taxon>
        <taxon>Dikarya</taxon>
        <taxon>Basidiomycota</taxon>
        <taxon>Pucciniomycotina</taxon>
        <taxon>Pucciniomycetes</taxon>
        <taxon>Pucciniales</taxon>
        <taxon>Pucciniaceae</taxon>
        <taxon>Puccinia</taxon>
    </lineage>
</organism>
<feature type="region of interest" description="Disordered" evidence="1">
    <location>
        <begin position="1090"/>
        <end position="1119"/>
    </location>
</feature>
<protein>
    <submittedName>
        <fullName evidence="2">Uncharacterized protein</fullName>
    </submittedName>
</protein>
<evidence type="ECO:0000256" key="1">
    <source>
        <dbReference type="SAM" id="MobiDB-lite"/>
    </source>
</evidence>
<comment type="caution">
    <text evidence="2">The sequence shown here is derived from an EMBL/GenBank/DDBJ whole genome shotgun (WGS) entry which is preliminary data.</text>
</comment>
<reference evidence="2 3" key="1">
    <citation type="submission" date="2019-05" db="EMBL/GenBank/DDBJ databases">
        <title>Emergence of the Ug99 lineage of the wheat stem rust pathogen through somatic hybridization.</title>
        <authorList>
            <person name="Li F."/>
            <person name="Upadhyaya N.M."/>
            <person name="Sperschneider J."/>
            <person name="Matny O."/>
            <person name="Nguyen-Phuc H."/>
            <person name="Mago R."/>
            <person name="Raley C."/>
            <person name="Miller M.E."/>
            <person name="Silverstein K.A.T."/>
            <person name="Henningsen E."/>
            <person name="Hirsch C.D."/>
            <person name="Visser B."/>
            <person name="Pretorius Z.A."/>
            <person name="Steffenson B.J."/>
            <person name="Schwessinger B."/>
            <person name="Dodds P.N."/>
            <person name="Figueroa M."/>
        </authorList>
    </citation>
    <scope>NUCLEOTIDE SEQUENCE [LARGE SCALE GENOMIC DNA]</scope>
    <source>
        <strain evidence="2">21-0</strain>
    </source>
</reference>
<keyword evidence="3" id="KW-1185">Reference proteome</keyword>
<name>A0A5B0QNS4_PUCGR</name>
<feature type="region of interest" description="Disordered" evidence="1">
    <location>
        <begin position="95"/>
        <end position="132"/>
    </location>
</feature>
<feature type="compositionally biased region" description="Polar residues" evidence="1">
    <location>
        <begin position="98"/>
        <end position="122"/>
    </location>
</feature>
<proteinExistence type="predicted"/>
<accession>A0A5B0QNS4</accession>
<sequence length="1119" mass="131517">MLSISKPKLPSVQRIPNMVHWKISAGLLLACSLFPDNHRCPSPGSSLHTAVDLEDGAGRDVEETYHQLHSLTSDDGVAGGYHSEDGGLEAVDRLHGGQSRQTRDQFTSSSHALATQNSASTSERTDAEHPQQDLQLHHWLQKGRLAVKNSLVEWQSLKDHFVFLEKELYKELESVDHDNIHDIQHLSGILRQLHDSHKLIGRVFGDTSVEHNLEQREHFDGSFSQNTLEDYSQSIEGLFSIIKGYQHQPSYDYQLLVDWKQCALWSLNYLSKNGLFPVHGPDGLQETWRSPQMLSSIAQAAVQVFHQEHSRFYHPFHTSFEQEEFLGNHFQLLHYHDFYKGLNKQEKDLFMLDYIWHGFIYRDYRDHRSQRCKMELVFKLEERLSEALKNNDFHQQKSKILLEVKDELTEMMDFLLGPIGVAQDDQRVSNRFTILFLECISNTFGSNYLEMLGFEESDPRTKEVNQKLHYLTQFQRPIMWVSTYLDYAHYLGVRKKDGFPVQKDVWEERKALYQRKMSEALADFHRMEEEVFQNPQMKQKLQLEQYCNYLFPGWDEFLKRPKAIDEYFKSLYMGEDSYPRPKTLLEEPHTLNFDCPRYIDDDSLWWSSDGSIGGHLDIENETHHIGIDILKWIREGRLSFENSALEWNKLKISCAFLEREINQEFDSVRNDGGIDSGGWPDNMNKRDVSLTVKKLMSCHENVEKVFGVHDPTLDHNLEKGYQLNESFSRMIFHDYSESIWDLLLIINTNQHFKFNENQVYIDLNNYTLETIHFLSKNNLIPRNISNSFQERLSDNETLRNISKAALLVFNQNSRFYNRFHSSFDQKEFLENHFQLVEYHNFYKYLGDQEKELFLIDYAWAGFDHRHRNRNKPQFLRQTLYAKIRGSLSEAHKTQNHNEKKSTILLEFKDELVSIIDSLFDTGGYGQDEENLLNKSTILILECVKNTFGSNYMEILELREEVKKKLEYVSALQRLVMWVSIYLDYAHYLSVKKNGGFPVEENVWGERKDFYQKKISEATAYFYYKKREIEADPETKNGVEMSQFLKYLTSGWEEFFKSPKFIFEYFELVQMGKEDSYPHPIPLLEEPQTIHFSSPKYGDDHSQIWDSDGSHGSGFYNSDS</sequence>
<evidence type="ECO:0000313" key="3">
    <source>
        <dbReference type="Proteomes" id="UP000324748"/>
    </source>
</evidence>